<protein>
    <submittedName>
        <fullName evidence="1">Uncharacterized protein</fullName>
    </submittedName>
</protein>
<sequence>MAYIMTTEAEIQQKSGDNVSTAFDTTMMTASNLRAESTINCVTRRNWSDDFSGLNTDVKQILSDFCSSFVAIEALNYKPSGQDGTLPRIEYEDRINVLRDGMLRAMSILRDKKVEDFIDGETA</sequence>
<comment type="caution">
    <text evidence="1">The sequence shown here is derived from an EMBL/GenBank/DDBJ whole genome shotgun (WGS) entry which is preliminary data.</text>
</comment>
<gene>
    <name evidence="1" type="ORF">LCGC14_1380480</name>
</gene>
<evidence type="ECO:0000313" key="1">
    <source>
        <dbReference type="EMBL" id="KKM76405.1"/>
    </source>
</evidence>
<dbReference type="AlphaFoldDB" id="A0A0F9MI83"/>
<proteinExistence type="predicted"/>
<accession>A0A0F9MI83</accession>
<reference evidence="1" key="1">
    <citation type="journal article" date="2015" name="Nature">
        <title>Complex archaea that bridge the gap between prokaryotes and eukaryotes.</title>
        <authorList>
            <person name="Spang A."/>
            <person name="Saw J.H."/>
            <person name="Jorgensen S.L."/>
            <person name="Zaremba-Niedzwiedzka K."/>
            <person name="Martijn J."/>
            <person name="Lind A.E."/>
            <person name="van Eijk R."/>
            <person name="Schleper C."/>
            <person name="Guy L."/>
            <person name="Ettema T.J."/>
        </authorList>
    </citation>
    <scope>NUCLEOTIDE SEQUENCE</scope>
</reference>
<organism evidence="1">
    <name type="scientific">marine sediment metagenome</name>
    <dbReference type="NCBI Taxonomy" id="412755"/>
    <lineage>
        <taxon>unclassified sequences</taxon>
        <taxon>metagenomes</taxon>
        <taxon>ecological metagenomes</taxon>
    </lineage>
</organism>
<name>A0A0F9MI83_9ZZZZ</name>
<dbReference type="EMBL" id="LAZR01008814">
    <property type="protein sequence ID" value="KKM76405.1"/>
    <property type="molecule type" value="Genomic_DNA"/>
</dbReference>